<dbReference type="Gene3D" id="3.90.25.10">
    <property type="entry name" value="UDP-galactose 4-epimerase, domain 1"/>
    <property type="match status" value="1"/>
</dbReference>
<dbReference type="GO" id="GO:0005634">
    <property type="term" value="C:nucleus"/>
    <property type="evidence" value="ECO:0007669"/>
    <property type="project" value="TreeGrafter"/>
</dbReference>
<evidence type="ECO:0000256" key="1">
    <source>
        <dbReference type="ARBA" id="ARBA00006328"/>
    </source>
</evidence>
<comment type="similarity">
    <text evidence="1">Belongs to the NmrA-type oxidoreductase family.</text>
</comment>
<evidence type="ECO:0000313" key="5">
    <source>
        <dbReference type="Proteomes" id="UP001172681"/>
    </source>
</evidence>
<dbReference type="InterPro" id="IPR051164">
    <property type="entry name" value="NmrA-like_oxidored"/>
</dbReference>
<evidence type="ECO:0000259" key="3">
    <source>
        <dbReference type="Pfam" id="PF05368"/>
    </source>
</evidence>
<comment type="caution">
    <text evidence="4">The sequence shown here is derived from an EMBL/GenBank/DDBJ whole genome shotgun (WGS) entry which is preliminary data.</text>
</comment>
<evidence type="ECO:0000313" key="4">
    <source>
        <dbReference type="EMBL" id="KAJ9617521.1"/>
    </source>
</evidence>
<dbReference type="Pfam" id="PF05368">
    <property type="entry name" value="NmrA"/>
    <property type="match status" value="1"/>
</dbReference>
<dbReference type="AlphaFoldDB" id="A0AA39CR39"/>
<accession>A0AA39CR39</accession>
<dbReference type="InterPro" id="IPR008030">
    <property type="entry name" value="NmrA-like"/>
</dbReference>
<protein>
    <recommendedName>
        <fullName evidence="3">NmrA-like domain-containing protein</fullName>
    </recommendedName>
</protein>
<dbReference type="PANTHER" id="PTHR42748">
    <property type="entry name" value="NITROGEN METABOLITE REPRESSION PROTEIN NMRA FAMILY MEMBER"/>
    <property type="match status" value="1"/>
</dbReference>
<dbReference type="PANTHER" id="PTHR42748:SF14">
    <property type="entry name" value="SNOAL-LIKE DOMAIN-CONTAINING PROTEIN"/>
    <property type="match status" value="1"/>
</dbReference>
<name>A0AA39CR39_9EURO</name>
<proteinExistence type="inferred from homology"/>
<dbReference type="Gene3D" id="3.40.50.720">
    <property type="entry name" value="NAD(P)-binding Rossmann-like Domain"/>
    <property type="match status" value="1"/>
</dbReference>
<dbReference type="EMBL" id="JAPDRN010000160">
    <property type="protein sequence ID" value="KAJ9617521.1"/>
    <property type="molecule type" value="Genomic_DNA"/>
</dbReference>
<dbReference type="Proteomes" id="UP001172681">
    <property type="component" value="Unassembled WGS sequence"/>
</dbReference>
<dbReference type="InterPro" id="IPR036291">
    <property type="entry name" value="NAD(P)-bd_dom_sf"/>
</dbReference>
<keyword evidence="5" id="KW-1185">Reference proteome</keyword>
<sequence length="371" mass="41920">MTSHHHTSFIFVIGGTGAQGIPVVRGLVKDKKYKCRVLTRDVNSARAKELLALGNVELVEGTFANDDDLRRGFRGCDGAFVNIDGFNCGEKTEIYWAIRSYELALEEGIKFYVYGNLDYVYKKSGYDPKFRTGHYDGKGRVGEWILTQNKVNSDKMGVAVFTTGPYIEMAIAKGTIFTPSVEEDEGIVTWRVPLGNDGGVVHVSLDDCEFYGRWLFDHPERSNGMDLEVAIDHINYDDLAKAFEKVTAHPARYIETDLDTYWKSGNTARAANTTSGYNADPKDPAAMTFRQNFTGFFNMWKYSGRNQGVIRRDYKLLDEIHPNRIKSAEQFFRIEDARGQTAGMGSLWDRIQPENLRPVLKLVEDGRKGKL</sequence>
<feature type="domain" description="NmrA-like" evidence="3">
    <location>
        <begin position="7"/>
        <end position="257"/>
    </location>
</feature>
<evidence type="ECO:0000256" key="2">
    <source>
        <dbReference type="ARBA" id="ARBA00022857"/>
    </source>
</evidence>
<dbReference type="SUPFAM" id="SSF51735">
    <property type="entry name" value="NAD(P)-binding Rossmann-fold domains"/>
    <property type="match status" value="1"/>
</dbReference>
<gene>
    <name evidence="4" type="ORF">H2204_013707</name>
</gene>
<keyword evidence="2" id="KW-0521">NADP</keyword>
<reference evidence="4" key="1">
    <citation type="submission" date="2022-10" db="EMBL/GenBank/DDBJ databases">
        <title>Culturing micro-colonial fungi from biological soil crusts in the Mojave desert and describing Neophaeococcomyces mojavensis, and introducing the new genera and species Taxawa tesnikishii.</title>
        <authorList>
            <person name="Kurbessoian T."/>
            <person name="Stajich J.E."/>
        </authorList>
    </citation>
    <scope>NUCLEOTIDE SEQUENCE</scope>
    <source>
        <strain evidence="4">TK_35</strain>
    </source>
</reference>
<organism evidence="4 5">
    <name type="scientific">Knufia peltigerae</name>
    <dbReference type="NCBI Taxonomy" id="1002370"/>
    <lineage>
        <taxon>Eukaryota</taxon>
        <taxon>Fungi</taxon>
        <taxon>Dikarya</taxon>
        <taxon>Ascomycota</taxon>
        <taxon>Pezizomycotina</taxon>
        <taxon>Eurotiomycetes</taxon>
        <taxon>Chaetothyriomycetidae</taxon>
        <taxon>Chaetothyriales</taxon>
        <taxon>Trichomeriaceae</taxon>
        <taxon>Knufia</taxon>
    </lineage>
</organism>